<dbReference type="EMBL" id="JAVREO010000030">
    <property type="protein sequence ID" value="MDT0270630.1"/>
    <property type="molecule type" value="Genomic_DNA"/>
</dbReference>
<feature type="region of interest" description="Disordered" evidence="1">
    <location>
        <begin position="1"/>
        <end position="25"/>
    </location>
</feature>
<evidence type="ECO:0000259" key="2">
    <source>
        <dbReference type="Pfam" id="PF04149"/>
    </source>
</evidence>
<evidence type="ECO:0000256" key="1">
    <source>
        <dbReference type="SAM" id="MobiDB-lite"/>
    </source>
</evidence>
<reference evidence="4" key="1">
    <citation type="submission" date="2023-07" db="EMBL/GenBank/DDBJ databases">
        <title>30 novel species of actinomycetes from the DSMZ collection.</title>
        <authorList>
            <person name="Nouioui I."/>
        </authorList>
    </citation>
    <scope>NUCLEOTIDE SEQUENCE [LARGE SCALE GENOMIC DNA]</scope>
    <source>
        <strain evidence="4">DSM 44915</strain>
    </source>
</reference>
<name>A0ABU2K051_9ACTN</name>
<proteinExistence type="predicted"/>
<organism evidence="3 4">
    <name type="scientific">Streptomyces chisholmiae</name>
    <dbReference type="NCBI Taxonomy" id="3075540"/>
    <lineage>
        <taxon>Bacteria</taxon>
        <taxon>Bacillati</taxon>
        <taxon>Actinomycetota</taxon>
        <taxon>Actinomycetes</taxon>
        <taxon>Kitasatosporales</taxon>
        <taxon>Streptomycetaceae</taxon>
        <taxon>Streptomyces</taxon>
    </lineage>
</organism>
<gene>
    <name evidence="3" type="ORF">RM844_30590</name>
</gene>
<dbReference type="Proteomes" id="UP001183410">
    <property type="component" value="Unassembled WGS sequence"/>
</dbReference>
<accession>A0ABU2K051</accession>
<evidence type="ECO:0000313" key="4">
    <source>
        <dbReference type="Proteomes" id="UP001183410"/>
    </source>
</evidence>
<sequence>MSKQHWRKSSHSSGNGGACLEVRDGVPGAVPVRDSKVRTDVLTFGADAWGAFVRHVGRR</sequence>
<dbReference type="RefSeq" id="WP_311670696.1">
    <property type="nucleotide sequence ID" value="NZ_JAVREO010000030.1"/>
</dbReference>
<dbReference type="Pfam" id="PF04149">
    <property type="entry name" value="DUF397"/>
    <property type="match status" value="1"/>
</dbReference>
<feature type="domain" description="DUF397" evidence="2">
    <location>
        <begin position="5"/>
        <end position="56"/>
    </location>
</feature>
<dbReference type="InterPro" id="IPR007278">
    <property type="entry name" value="DUF397"/>
</dbReference>
<evidence type="ECO:0000313" key="3">
    <source>
        <dbReference type="EMBL" id="MDT0270630.1"/>
    </source>
</evidence>
<feature type="compositionally biased region" description="Basic residues" evidence="1">
    <location>
        <begin position="1"/>
        <end position="10"/>
    </location>
</feature>
<comment type="caution">
    <text evidence="3">The sequence shown here is derived from an EMBL/GenBank/DDBJ whole genome shotgun (WGS) entry which is preliminary data.</text>
</comment>
<protein>
    <submittedName>
        <fullName evidence="3">DUF397 domain-containing protein</fullName>
    </submittedName>
</protein>
<keyword evidence="4" id="KW-1185">Reference proteome</keyword>